<feature type="transmembrane region" description="Helical" evidence="7">
    <location>
        <begin position="7"/>
        <end position="31"/>
    </location>
</feature>
<dbReference type="InterPro" id="IPR045584">
    <property type="entry name" value="Pilin-like"/>
</dbReference>
<dbReference type="STRING" id="1797714.A3D04_00835"/>
<comment type="subcellular location">
    <subcellularLocation>
        <location evidence="1">Membrane</location>
        <topology evidence="1">Single-pass membrane protein</topology>
    </subcellularLocation>
</comment>
<dbReference type="InterPro" id="IPR025442">
    <property type="entry name" value="DUF4185"/>
</dbReference>
<name>A0A1F5GB07_9BACT</name>
<dbReference type="SUPFAM" id="SSF54523">
    <property type="entry name" value="Pili subunits"/>
    <property type="match status" value="1"/>
</dbReference>
<evidence type="ECO:0000256" key="5">
    <source>
        <dbReference type="ARBA" id="ARBA00023136"/>
    </source>
</evidence>
<sequence length="580" mass="63397">MFRKSSGFTIVELLIVIAIIGILAAAVMVAINPGKRTAQARDGVRKANLKTIATALQTYYVDHDLSYPPDPAVDDGTQFSSAAGGVWIPGLAPEQIKTLPTDPRQAGLFHFFANALEVSANQVSKLLAKGFSQKIPGSVEAAIPLVKSQRQVCSILGTNQQAVGIDGQDAGTSFKMWDKVYWTFGDTVVEGVGYPIPNNIASTTDLEASDCILMTSKSSGGQATALLPTVSGELTVWPDGMAHLELGAGHFFYMSVRVCTATEEDCTSQTFVSSFWKVRGIGLARFPFNFSLPSNRIGNCSPITDCLFWQETGGYGFEIAGATTYQAIDFIYVFLNESDNGIDQQAVRLARVPRNKASVENKNAYQYWNGLTSTWVSSLAGSSRLMTFPGFFNGVSIAYNNFLGKWTAIYTTDNFSKVAMRTAASITGPWTTNDEILYDCTGLPPGSFDLYCYFGRQHPEYQKNNGETIYVTYNNYENYQVYLHEIVFNPPPLPSPTPLPSPPPLPSPSASPQVGEDCGSSDRNYCYVVAEDRKSFGLWAQLENLEDPDLWDKPNANCKIDPESVFGQGTPFNYCFVSPP</sequence>
<reference evidence="9 10" key="1">
    <citation type="journal article" date="2016" name="Nat. Commun.">
        <title>Thousands of microbial genomes shed light on interconnected biogeochemical processes in an aquifer system.</title>
        <authorList>
            <person name="Anantharaman K."/>
            <person name="Brown C.T."/>
            <person name="Hug L.A."/>
            <person name="Sharon I."/>
            <person name="Castelle C.J."/>
            <person name="Probst A.J."/>
            <person name="Thomas B.C."/>
            <person name="Singh A."/>
            <person name="Wilkins M.J."/>
            <person name="Karaoz U."/>
            <person name="Brodie E.L."/>
            <person name="Williams K.H."/>
            <person name="Hubbard S.S."/>
            <person name="Banfield J.F."/>
        </authorList>
    </citation>
    <scope>NUCLEOTIDE SEQUENCE [LARGE SCALE GENOMIC DNA]</scope>
</reference>
<dbReference type="AlphaFoldDB" id="A0A1F5GB07"/>
<keyword evidence="4 7" id="KW-1133">Transmembrane helix</keyword>
<dbReference type="Proteomes" id="UP000177369">
    <property type="component" value="Unassembled WGS sequence"/>
</dbReference>
<feature type="domain" description="DUF4185" evidence="8">
    <location>
        <begin position="159"/>
        <end position="484"/>
    </location>
</feature>
<feature type="compositionally biased region" description="Pro residues" evidence="6">
    <location>
        <begin position="493"/>
        <end position="509"/>
    </location>
</feature>
<evidence type="ECO:0000313" key="9">
    <source>
        <dbReference type="EMBL" id="OGD89062.1"/>
    </source>
</evidence>
<dbReference type="Gene3D" id="3.30.700.10">
    <property type="entry name" value="Glycoprotein, Type 4 Pilin"/>
    <property type="match status" value="1"/>
</dbReference>
<dbReference type="Pfam" id="PF07963">
    <property type="entry name" value="N_methyl"/>
    <property type="match status" value="1"/>
</dbReference>
<evidence type="ECO:0000256" key="2">
    <source>
        <dbReference type="ARBA" id="ARBA00022481"/>
    </source>
</evidence>
<dbReference type="PANTHER" id="PTHR30093">
    <property type="entry name" value="GENERAL SECRETION PATHWAY PROTEIN G"/>
    <property type="match status" value="1"/>
</dbReference>
<keyword evidence="3 7" id="KW-0812">Transmembrane</keyword>
<gene>
    <name evidence="9" type="ORF">A3D04_00835</name>
</gene>
<keyword evidence="5 7" id="KW-0472">Membrane</keyword>
<dbReference type="PANTHER" id="PTHR30093:SF44">
    <property type="entry name" value="TYPE II SECRETION SYSTEM CORE PROTEIN G"/>
    <property type="match status" value="1"/>
</dbReference>
<dbReference type="GO" id="GO:0016020">
    <property type="term" value="C:membrane"/>
    <property type="evidence" value="ECO:0007669"/>
    <property type="project" value="UniProtKB-SubCell"/>
</dbReference>
<dbReference type="EMBL" id="MFBD01000013">
    <property type="protein sequence ID" value="OGD89062.1"/>
    <property type="molecule type" value="Genomic_DNA"/>
</dbReference>
<keyword evidence="2" id="KW-0488">Methylation</keyword>
<evidence type="ECO:0000256" key="4">
    <source>
        <dbReference type="ARBA" id="ARBA00022989"/>
    </source>
</evidence>
<dbReference type="Pfam" id="PF13810">
    <property type="entry name" value="DUF4185"/>
    <property type="match status" value="1"/>
</dbReference>
<evidence type="ECO:0000259" key="8">
    <source>
        <dbReference type="Pfam" id="PF13810"/>
    </source>
</evidence>
<evidence type="ECO:0000256" key="7">
    <source>
        <dbReference type="SAM" id="Phobius"/>
    </source>
</evidence>
<protein>
    <recommendedName>
        <fullName evidence="8">DUF4185 domain-containing protein</fullName>
    </recommendedName>
</protein>
<evidence type="ECO:0000313" key="10">
    <source>
        <dbReference type="Proteomes" id="UP000177369"/>
    </source>
</evidence>
<organism evidence="9 10">
    <name type="scientific">Candidatus Curtissbacteria bacterium RIFCSPHIGHO2_02_FULL_40_16b</name>
    <dbReference type="NCBI Taxonomy" id="1797714"/>
    <lineage>
        <taxon>Bacteria</taxon>
        <taxon>Candidatus Curtissiibacteriota</taxon>
    </lineage>
</organism>
<dbReference type="InterPro" id="IPR012902">
    <property type="entry name" value="N_methyl_site"/>
</dbReference>
<comment type="caution">
    <text evidence="9">The sequence shown here is derived from an EMBL/GenBank/DDBJ whole genome shotgun (WGS) entry which is preliminary data.</text>
</comment>
<evidence type="ECO:0000256" key="1">
    <source>
        <dbReference type="ARBA" id="ARBA00004167"/>
    </source>
</evidence>
<evidence type="ECO:0000256" key="6">
    <source>
        <dbReference type="SAM" id="MobiDB-lite"/>
    </source>
</evidence>
<feature type="region of interest" description="Disordered" evidence="6">
    <location>
        <begin position="493"/>
        <end position="517"/>
    </location>
</feature>
<dbReference type="NCBIfam" id="TIGR02532">
    <property type="entry name" value="IV_pilin_GFxxxE"/>
    <property type="match status" value="1"/>
</dbReference>
<proteinExistence type="predicted"/>
<accession>A0A1F5GB07</accession>
<evidence type="ECO:0000256" key="3">
    <source>
        <dbReference type="ARBA" id="ARBA00022692"/>
    </source>
</evidence>